<accession>A0A1H3DCU9</accession>
<evidence type="ECO:0000313" key="1">
    <source>
        <dbReference type="EMBL" id="SDX64167.1"/>
    </source>
</evidence>
<name>A0A1H3DCU9_THIRO</name>
<gene>
    <name evidence="1" type="ORF">SAMN05421783_14620</name>
</gene>
<organism evidence="1 2">
    <name type="scientific">Thiocapsa roseopersicina</name>
    <dbReference type="NCBI Taxonomy" id="1058"/>
    <lineage>
        <taxon>Bacteria</taxon>
        <taxon>Pseudomonadati</taxon>
        <taxon>Pseudomonadota</taxon>
        <taxon>Gammaproteobacteria</taxon>
        <taxon>Chromatiales</taxon>
        <taxon>Chromatiaceae</taxon>
        <taxon>Thiocapsa</taxon>
    </lineage>
</organism>
<keyword evidence="2" id="KW-1185">Reference proteome</keyword>
<dbReference type="AlphaFoldDB" id="A0A1H3DCU9"/>
<dbReference type="STRING" id="1058.SAMN05421783_14620"/>
<evidence type="ECO:0000313" key="2">
    <source>
        <dbReference type="Proteomes" id="UP000198816"/>
    </source>
</evidence>
<dbReference type="RefSeq" id="WP_093038384.1">
    <property type="nucleotide sequence ID" value="NZ_FNNZ01000046.1"/>
</dbReference>
<sequence length="64" mass="6842">MNQFDAIDAINEVCRRIEGIAALIGQPATMQPEGVSFLVDLLREEAGRLRAVTEALDPAASATD</sequence>
<proteinExistence type="predicted"/>
<reference evidence="2" key="1">
    <citation type="submission" date="2016-10" db="EMBL/GenBank/DDBJ databases">
        <authorList>
            <person name="Varghese N."/>
            <person name="Submissions S."/>
        </authorList>
    </citation>
    <scope>NUCLEOTIDE SEQUENCE [LARGE SCALE GENOMIC DNA]</scope>
    <source>
        <strain evidence="2">DSM 217</strain>
    </source>
</reference>
<dbReference type="Proteomes" id="UP000198816">
    <property type="component" value="Unassembled WGS sequence"/>
</dbReference>
<protein>
    <submittedName>
        <fullName evidence="1">Uncharacterized protein</fullName>
    </submittedName>
</protein>
<dbReference type="EMBL" id="FNNZ01000046">
    <property type="protein sequence ID" value="SDX64167.1"/>
    <property type="molecule type" value="Genomic_DNA"/>
</dbReference>